<keyword evidence="3" id="KW-1185">Reference proteome</keyword>
<evidence type="ECO:0000256" key="1">
    <source>
        <dbReference type="SAM" id="Phobius"/>
    </source>
</evidence>
<name>A0A658QZS1_9BURK</name>
<keyword evidence="1" id="KW-1133">Transmembrane helix</keyword>
<proteinExistence type="predicted"/>
<dbReference type="AlphaFoldDB" id="A0A658QZS1"/>
<evidence type="ECO:0000313" key="2">
    <source>
        <dbReference type="EMBL" id="SAL36017.1"/>
    </source>
</evidence>
<comment type="caution">
    <text evidence="2">The sequence shown here is derived from an EMBL/GenBank/DDBJ whole genome shotgun (WGS) entry which is preliminary data.</text>
</comment>
<reference evidence="2 3" key="1">
    <citation type="submission" date="2016-01" db="EMBL/GenBank/DDBJ databases">
        <authorList>
            <person name="Peeters C."/>
        </authorList>
    </citation>
    <scope>NUCLEOTIDE SEQUENCE [LARGE SCALE GENOMIC DNA]</scope>
    <source>
        <strain evidence="2">LMG 29315</strain>
    </source>
</reference>
<organism evidence="2 3">
    <name type="scientific">Caballeronia concitans</name>
    <dbReference type="NCBI Taxonomy" id="1777133"/>
    <lineage>
        <taxon>Bacteria</taxon>
        <taxon>Pseudomonadati</taxon>
        <taxon>Pseudomonadota</taxon>
        <taxon>Betaproteobacteria</taxon>
        <taxon>Burkholderiales</taxon>
        <taxon>Burkholderiaceae</taxon>
        <taxon>Caballeronia</taxon>
    </lineage>
</organism>
<dbReference type="Proteomes" id="UP000198263">
    <property type="component" value="Unassembled WGS sequence"/>
</dbReference>
<keyword evidence="1" id="KW-0812">Transmembrane</keyword>
<gene>
    <name evidence="2" type="ORF">AWB72_03558</name>
</gene>
<keyword evidence="1" id="KW-0472">Membrane</keyword>
<evidence type="ECO:0000313" key="3">
    <source>
        <dbReference type="Proteomes" id="UP000198263"/>
    </source>
</evidence>
<dbReference type="EMBL" id="FCNV02000007">
    <property type="protein sequence ID" value="SAL36017.1"/>
    <property type="molecule type" value="Genomic_DNA"/>
</dbReference>
<accession>A0A658QZS1</accession>
<sequence>MGQAMSFASRVHSIIGLIARALDIVRVLGLFLVATVSMWLFETAERLLSRMKKSRQ</sequence>
<feature type="transmembrane region" description="Helical" evidence="1">
    <location>
        <begin position="21"/>
        <end position="41"/>
    </location>
</feature>
<protein>
    <submittedName>
        <fullName evidence="2">Uncharacterized protein</fullName>
    </submittedName>
</protein>